<dbReference type="HOGENOM" id="CLU_059034_0_0_1"/>
<organism evidence="2 3">
    <name type="scientific">Cladophialophora yegresii CBS 114405</name>
    <dbReference type="NCBI Taxonomy" id="1182544"/>
    <lineage>
        <taxon>Eukaryota</taxon>
        <taxon>Fungi</taxon>
        <taxon>Dikarya</taxon>
        <taxon>Ascomycota</taxon>
        <taxon>Pezizomycotina</taxon>
        <taxon>Eurotiomycetes</taxon>
        <taxon>Chaetothyriomycetidae</taxon>
        <taxon>Chaetothyriales</taxon>
        <taxon>Herpotrichiellaceae</taxon>
        <taxon>Cladophialophora</taxon>
    </lineage>
</organism>
<evidence type="ECO:0000313" key="3">
    <source>
        <dbReference type="Proteomes" id="UP000019473"/>
    </source>
</evidence>
<dbReference type="AlphaFoldDB" id="W9VSH4"/>
<dbReference type="RefSeq" id="XP_007758325.1">
    <property type="nucleotide sequence ID" value="XM_007760135.1"/>
</dbReference>
<protein>
    <submittedName>
        <fullName evidence="2">Uncharacterized protein</fullName>
    </submittedName>
</protein>
<evidence type="ECO:0000256" key="1">
    <source>
        <dbReference type="SAM" id="SignalP"/>
    </source>
</evidence>
<accession>W9VSH4</accession>
<proteinExistence type="predicted"/>
<feature type="signal peptide" evidence="1">
    <location>
        <begin position="1"/>
        <end position="23"/>
    </location>
</feature>
<reference evidence="2 3" key="1">
    <citation type="submission" date="2013-03" db="EMBL/GenBank/DDBJ databases">
        <title>The Genome Sequence of Cladophialophora yegresii CBS 114405.</title>
        <authorList>
            <consortium name="The Broad Institute Genomics Platform"/>
            <person name="Cuomo C."/>
            <person name="de Hoog S."/>
            <person name="Gorbushina A."/>
            <person name="Walker B."/>
            <person name="Young S.K."/>
            <person name="Zeng Q."/>
            <person name="Gargeya S."/>
            <person name="Fitzgerald M."/>
            <person name="Haas B."/>
            <person name="Abouelleil A."/>
            <person name="Allen A.W."/>
            <person name="Alvarado L."/>
            <person name="Arachchi H.M."/>
            <person name="Berlin A.M."/>
            <person name="Chapman S.B."/>
            <person name="Gainer-Dewar J."/>
            <person name="Goldberg J."/>
            <person name="Griggs A."/>
            <person name="Gujja S."/>
            <person name="Hansen M."/>
            <person name="Howarth C."/>
            <person name="Imamovic A."/>
            <person name="Ireland A."/>
            <person name="Larimer J."/>
            <person name="McCowan C."/>
            <person name="Murphy C."/>
            <person name="Pearson M."/>
            <person name="Poon T.W."/>
            <person name="Priest M."/>
            <person name="Roberts A."/>
            <person name="Saif S."/>
            <person name="Shea T."/>
            <person name="Sisk P."/>
            <person name="Sykes S."/>
            <person name="Wortman J."/>
            <person name="Nusbaum C."/>
            <person name="Birren B."/>
        </authorList>
    </citation>
    <scope>NUCLEOTIDE SEQUENCE [LARGE SCALE GENOMIC DNA]</scope>
    <source>
        <strain evidence="2 3">CBS 114405</strain>
    </source>
</reference>
<dbReference type="GeneID" id="19180710"/>
<evidence type="ECO:0000313" key="2">
    <source>
        <dbReference type="EMBL" id="EXJ58702.1"/>
    </source>
</evidence>
<name>W9VSH4_9EURO</name>
<feature type="chain" id="PRO_5004933137" evidence="1">
    <location>
        <begin position="24"/>
        <end position="415"/>
    </location>
</feature>
<keyword evidence="1" id="KW-0732">Signal</keyword>
<dbReference type="VEuPathDB" id="FungiDB:A1O7_06131"/>
<dbReference type="eggNOG" id="ENOG502T1WF">
    <property type="taxonomic scope" value="Eukaryota"/>
</dbReference>
<sequence length="415" mass="45255">MAGTPLSITLVLVLGLLSLTTLALPTNGSGLLGSICEWDNDVFPVLYHEYWESSCPAKFHLTPSGACEDDLKEPTGDNLKQDRDCSSFCQMRTTFSYAQEQPFVRAPGCQGPQACTLSQSIHQGYAIKLKTSISFGMKKILSIGINGGYNWKGGTSQGFKASVTLKTRDDCGYWTFIPFAKDTCGSYTEKHLYWNREREGCIEVQTIANQCAYEVVHFKGNDQFANINTIRGVAVFVWVDCDTYEPLPNDQQAPALSHPGVRLPRDTPQMEGYKMLWKASMSGATLAAAADDGAVCNPNKHVCTSDCVDALNDIYANPARPVLIPAKDAKRDTGVEIAGLPGVKCHVYLSYDEDWDEDCQVPLLEAAAAAQAILDSPCNDGDAVSGKHAVRGKGNCQSTVWLLREGEDPWGIYPP</sequence>
<comment type="caution">
    <text evidence="2">The sequence shown here is derived from an EMBL/GenBank/DDBJ whole genome shotgun (WGS) entry which is preliminary data.</text>
</comment>
<dbReference type="OrthoDB" id="1896086at2759"/>
<dbReference type="EMBL" id="AMGW01000004">
    <property type="protein sequence ID" value="EXJ58702.1"/>
    <property type="molecule type" value="Genomic_DNA"/>
</dbReference>
<keyword evidence="3" id="KW-1185">Reference proteome</keyword>
<dbReference type="Proteomes" id="UP000019473">
    <property type="component" value="Unassembled WGS sequence"/>
</dbReference>
<gene>
    <name evidence="2" type="ORF">A1O7_06131</name>
</gene>